<sequence length="299" mass="30740">MRVVYRAVVAGVAVLAVGGGAAFVLLGRSEPASRAAVVASPPGVAAQVPVTSVVPTGDATVSALAGAGATAAGTAVPTAGSSTDSSAGAPTAGASPDGVTASPEISPSADADTAMDAALTDPRVPALPANDRRLRLFHGKPSASRSLVKDKRSGVAFPRFAKSWQLAKASPFASRQVLPKVKGSAYRGLLVSCPVPIPVQGTLRDTAFLAARWTLNHHPSGATLTWTASQPIKVGKRKGWVLGYTVHYTLKGRKHTSAAAVALVEVPDRKPALVFVTIPDGQRKQWRDINKVMSSLHVL</sequence>
<reference evidence="2" key="1">
    <citation type="submission" date="2021-02" db="EMBL/GenBank/DDBJ databases">
        <title>Draft genome sequence of Microbispora sp. RL4-1S isolated from rice leaves in Thailand.</title>
        <authorList>
            <person name="Muangham S."/>
            <person name="Duangmal K."/>
        </authorList>
    </citation>
    <scope>NUCLEOTIDE SEQUENCE</scope>
    <source>
        <strain evidence="2">RL4-1S</strain>
    </source>
</reference>
<organism evidence="2 3">
    <name type="scientific">Microbispora oryzae</name>
    <dbReference type="NCBI Taxonomy" id="2806554"/>
    <lineage>
        <taxon>Bacteria</taxon>
        <taxon>Bacillati</taxon>
        <taxon>Actinomycetota</taxon>
        <taxon>Actinomycetes</taxon>
        <taxon>Streptosporangiales</taxon>
        <taxon>Streptosporangiaceae</taxon>
        <taxon>Microbispora</taxon>
    </lineage>
</organism>
<feature type="compositionally biased region" description="Low complexity" evidence="1">
    <location>
        <begin position="73"/>
        <end position="98"/>
    </location>
</feature>
<accession>A0A941ARU1</accession>
<dbReference type="EMBL" id="JAFCNB010000013">
    <property type="protein sequence ID" value="MBP2706664.1"/>
    <property type="molecule type" value="Genomic_DNA"/>
</dbReference>
<gene>
    <name evidence="2" type="ORF">JOL79_22910</name>
</gene>
<dbReference type="Proteomes" id="UP000674234">
    <property type="component" value="Unassembled WGS sequence"/>
</dbReference>
<comment type="caution">
    <text evidence="2">The sequence shown here is derived from an EMBL/GenBank/DDBJ whole genome shotgun (WGS) entry which is preliminary data.</text>
</comment>
<proteinExistence type="predicted"/>
<feature type="region of interest" description="Disordered" evidence="1">
    <location>
        <begin position="73"/>
        <end position="112"/>
    </location>
</feature>
<evidence type="ECO:0000313" key="3">
    <source>
        <dbReference type="Proteomes" id="UP000674234"/>
    </source>
</evidence>
<evidence type="ECO:0000256" key="1">
    <source>
        <dbReference type="SAM" id="MobiDB-lite"/>
    </source>
</evidence>
<dbReference type="RefSeq" id="WP_210157936.1">
    <property type="nucleotide sequence ID" value="NZ_JAFCNB010000013.1"/>
</dbReference>
<protein>
    <submittedName>
        <fullName evidence="2">Uncharacterized protein</fullName>
    </submittedName>
</protein>
<dbReference type="AlphaFoldDB" id="A0A941ARU1"/>
<name>A0A941ARU1_9ACTN</name>
<keyword evidence="3" id="KW-1185">Reference proteome</keyword>
<evidence type="ECO:0000313" key="2">
    <source>
        <dbReference type="EMBL" id="MBP2706664.1"/>
    </source>
</evidence>